<feature type="domain" description="Insertion element IS402-like" evidence="1">
    <location>
        <begin position="13"/>
        <end position="59"/>
    </location>
</feature>
<accession>A0A2I0SN03</accession>
<keyword evidence="3" id="KW-1185">Reference proteome</keyword>
<dbReference type="Pfam" id="PF13340">
    <property type="entry name" value="DUF4096"/>
    <property type="match status" value="1"/>
</dbReference>
<evidence type="ECO:0000313" key="3">
    <source>
        <dbReference type="Proteomes" id="UP000236178"/>
    </source>
</evidence>
<reference evidence="2 3" key="1">
    <citation type="submission" date="2017-12" db="EMBL/GenBank/DDBJ databases">
        <title>Streptomyces populusis sp. nov., a novel endophytic actinobacterium isolated from stems of Populus adenopoda Maxim.</title>
        <authorList>
            <person name="Wang Z."/>
        </authorList>
    </citation>
    <scope>NUCLEOTIDE SEQUENCE [LARGE SCALE GENOMIC DNA]</scope>
    <source>
        <strain evidence="2 3">A249</strain>
    </source>
</reference>
<dbReference type="OrthoDB" id="4546548at2"/>
<sequence length="60" mass="6910">MVDHGGAIRRHELTDLEWELIAPLIPRAATGRPRVENRQVVNGVACKIRTRISWRDPPER</sequence>
<dbReference type="InterPro" id="IPR025161">
    <property type="entry name" value="IS402-like_dom"/>
</dbReference>
<dbReference type="PANTHER" id="PTHR46637:SF1">
    <property type="entry name" value="BLL5188 PROTEIN"/>
    <property type="match status" value="1"/>
</dbReference>
<comment type="caution">
    <text evidence="2">The sequence shown here is derived from an EMBL/GenBank/DDBJ whole genome shotgun (WGS) entry which is preliminary data.</text>
</comment>
<dbReference type="EMBL" id="PJOS01000036">
    <property type="protein sequence ID" value="PKT71308.1"/>
    <property type="molecule type" value="Genomic_DNA"/>
</dbReference>
<evidence type="ECO:0000259" key="1">
    <source>
        <dbReference type="Pfam" id="PF13340"/>
    </source>
</evidence>
<dbReference type="Proteomes" id="UP000236178">
    <property type="component" value="Unassembled WGS sequence"/>
</dbReference>
<gene>
    <name evidence="2" type="ORF">CW362_19880</name>
</gene>
<proteinExistence type="predicted"/>
<dbReference type="PANTHER" id="PTHR46637">
    <property type="entry name" value="TIS1421-TRANSPOSASE PROTEIN A"/>
    <property type="match status" value="1"/>
</dbReference>
<name>A0A2I0SN03_9ACTN</name>
<protein>
    <recommendedName>
        <fullName evidence="1">Insertion element IS402-like domain-containing protein</fullName>
    </recommendedName>
</protein>
<evidence type="ECO:0000313" key="2">
    <source>
        <dbReference type="EMBL" id="PKT71308.1"/>
    </source>
</evidence>
<dbReference type="RefSeq" id="WP_103550848.1">
    <property type="nucleotide sequence ID" value="NZ_JBHJSK010000008.1"/>
</dbReference>
<dbReference type="InterPro" id="IPR052909">
    <property type="entry name" value="Transposase_6_like"/>
</dbReference>
<organism evidence="2 3">
    <name type="scientific">Streptomyces populi</name>
    <dbReference type="NCBI Taxonomy" id="2058924"/>
    <lineage>
        <taxon>Bacteria</taxon>
        <taxon>Bacillati</taxon>
        <taxon>Actinomycetota</taxon>
        <taxon>Actinomycetes</taxon>
        <taxon>Kitasatosporales</taxon>
        <taxon>Streptomycetaceae</taxon>
        <taxon>Streptomyces</taxon>
    </lineage>
</organism>
<dbReference type="AlphaFoldDB" id="A0A2I0SN03"/>